<comment type="caution">
    <text evidence="1">The sequence shown here is derived from an EMBL/GenBank/DDBJ whole genome shotgun (WGS) entry which is preliminary data.</text>
</comment>
<reference evidence="1 2" key="1">
    <citation type="submission" date="2020-04" db="EMBL/GenBank/DDBJ databases">
        <title>MicrobeNet Type strains.</title>
        <authorList>
            <person name="Nicholson A.C."/>
        </authorList>
    </citation>
    <scope>NUCLEOTIDE SEQUENCE [LARGE SCALE GENOMIC DNA]</scope>
    <source>
        <strain evidence="1 2">JCM 3332</strain>
    </source>
</reference>
<evidence type="ECO:0000313" key="1">
    <source>
        <dbReference type="EMBL" id="NKY60995.1"/>
    </source>
</evidence>
<dbReference type="RefSeq" id="WP_062980338.1">
    <property type="nucleotide sequence ID" value="NZ_JAAXOT010000035.1"/>
</dbReference>
<accession>A0A846YPE6</accession>
<keyword evidence="2" id="KW-1185">Reference proteome</keyword>
<dbReference type="EMBL" id="JAAXOT010000035">
    <property type="protein sequence ID" value="NKY60995.1"/>
    <property type="molecule type" value="Genomic_DNA"/>
</dbReference>
<dbReference type="Proteomes" id="UP000570678">
    <property type="component" value="Unassembled WGS sequence"/>
</dbReference>
<organism evidence="1 2">
    <name type="scientific">Nocardia flavorosea</name>
    <dbReference type="NCBI Taxonomy" id="53429"/>
    <lineage>
        <taxon>Bacteria</taxon>
        <taxon>Bacillati</taxon>
        <taxon>Actinomycetota</taxon>
        <taxon>Actinomycetes</taxon>
        <taxon>Mycobacteriales</taxon>
        <taxon>Nocardiaceae</taxon>
        <taxon>Nocardia</taxon>
    </lineage>
</organism>
<proteinExistence type="predicted"/>
<sequence length="114" mass="12774">MALNDEYFDLTLDPQSFAELEELALITFEVPAAELSHEQAMALTLTMMLTGDGQATQLAWCFIQSNNPNSVGTGIMAALDAAEMRGILRPLRISLVPTWWQRLTFRRGRVLSWS</sequence>
<protein>
    <submittedName>
        <fullName evidence="1">Uncharacterized protein</fullName>
    </submittedName>
</protein>
<dbReference type="AlphaFoldDB" id="A0A846YPE6"/>
<gene>
    <name evidence="1" type="ORF">HGA15_33650</name>
</gene>
<name>A0A846YPE6_9NOCA</name>
<evidence type="ECO:0000313" key="2">
    <source>
        <dbReference type="Proteomes" id="UP000570678"/>
    </source>
</evidence>